<organism evidence="1 2">
    <name type="scientific">Cellvibrio fontiphilus</name>
    <dbReference type="NCBI Taxonomy" id="1815559"/>
    <lineage>
        <taxon>Bacteria</taxon>
        <taxon>Pseudomonadati</taxon>
        <taxon>Pseudomonadota</taxon>
        <taxon>Gammaproteobacteria</taxon>
        <taxon>Cellvibrionales</taxon>
        <taxon>Cellvibrionaceae</taxon>
        <taxon>Cellvibrio</taxon>
    </lineage>
</organism>
<proteinExistence type="predicted"/>
<comment type="caution">
    <text evidence="1">The sequence shown here is derived from an EMBL/GenBank/DDBJ whole genome shotgun (WGS) entry which is preliminary data.</text>
</comment>
<dbReference type="RefSeq" id="WP_378121290.1">
    <property type="nucleotide sequence ID" value="NZ_JBHRTF010000016.1"/>
</dbReference>
<accession>A0ABV7FLX2</accession>
<gene>
    <name evidence="1" type="ORF">ACFODX_16810</name>
</gene>
<evidence type="ECO:0000313" key="1">
    <source>
        <dbReference type="EMBL" id="MFC3117232.1"/>
    </source>
</evidence>
<evidence type="ECO:0000313" key="2">
    <source>
        <dbReference type="Proteomes" id="UP001595555"/>
    </source>
</evidence>
<keyword evidence="2" id="KW-1185">Reference proteome</keyword>
<dbReference type="Proteomes" id="UP001595555">
    <property type="component" value="Unassembled WGS sequence"/>
</dbReference>
<dbReference type="EMBL" id="JBHRTF010000016">
    <property type="protein sequence ID" value="MFC3117232.1"/>
    <property type="molecule type" value="Genomic_DNA"/>
</dbReference>
<name>A0ABV7FLX2_9GAMM</name>
<protein>
    <submittedName>
        <fullName evidence="1">Uncharacterized protein</fullName>
    </submittedName>
</protein>
<reference evidence="2" key="1">
    <citation type="journal article" date="2019" name="Int. J. Syst. Evol. Microbiol.">
        <title>The Global Catalogue of Microorganisms (GCM) 10K type strain sequencing project: providing services to taxonomists for standard genome sequencing and annotation.</title>
        <authorList>
            <consortium name="The Broad Institute Genomics Platform"/>
            <consortium name="The Broad Institute Genome Sequencing Center for Infectious Disease"/>
            <person name="Wu L."/>
            <person name="Ma J."/>
        </authorList>
    </citation>
    <scope>NUCLEOTIDE SEQUENCE [LARGE SCALE GENOMIC DNA]</scope>
    <source>
        <strain evidence="2">KCTC 52237</strain>
    </source>
</reference>
<sequence length="98" mass="11130">MKEQNREFNIVKTGTFLYNEIVECDIRIIYSKVRYGTGDYEDSPEFANDSVQDTYYLEYGSTTQRGVYNAGSAGFSSIEEAKKEAESAVGFGHTVKWK</sequence>